<gene>
    <name evidence="1" type="ORF">LACBIDRAFT_314602</name>
</gene>
<accession>B0DYV9</accession>
<protein>
    <submittedName>
        <fullName evidence="1">Predicted protein</fullName>
    </submittedName>
</protein>
<reference evidence="1 2" key="1">
    <citation type="journal article" date="2008" name="Nature">
        <title>The genome of Laccaria bicolor provides insights into mycorrhizal symbiosis.</title>
        <authorList>
            <person name="Martin F."/>
            <person name="Aerts A."/>
            <person name="Ahren D."/>
            <person name="Brun A."/>
            <person name="Danchin E.G.J."/>
            <person name="Duchaussoy F."/>
            <person name="Gibon J."/>
            <person name="Kohler A."/>
            <person name="Lindquist E."/>
            <person name="Pereda V."/>
            <person name="Salamov A."/>
            <person name="Shapiro H.J."/>
            <person name="Wuyts J."/>
            <person name="Blaudez D."/>
            <person name="Buee M."/>
            <person name="Brokstein P."/>
            <person name="Canbaeck B."/>
            <person name="Cohen D."/>
            <person name="Courty P.E."/>
            <person name="Coutinho P.M."/>
            <person name="Delaruelle C."/>
            <person name="Detter J.C."/>
            <person name="Deveau A."/>
            <person name="DiFazio S."/>
            <person name="Duplessis S."/>
            <person name="Fraissinet-Tachet L."/>
            <person name="Lucic E."/>
            <person name="Frey-Klett P."/>
            <person name="Fourrey C."/>
            <person name="Feussner I."/>
            <person name="Gay G."/>
            <person name="Grimwood J."/>
            <person name="Hoegger P.J."/>
            <person name="Jain P."/>
            <person name="Kilaru S."/>
            <person name="Labbe J."/>
            <person name="Lin Y.C."/>
            <person name="Legue V."/>
            <person name="Le Tacon F."/>
            <person name="Marmeisse R."/>
            <person name="Melayah D."/>
            <person name="Montanini B."/>
            <person name="Muratet M."/>
            <person name="Nehls U."/>
            <person name="Niculita-Hirzel H."/>
            <person name="Oudot-Le Secq M.P."/>
            <person name="Peter M."/>
            <person name="Quesneville H."/>
            <person name="Rajashekar B."/>
            <person name="Reich M."/>
            <person name="Rouhier N."/>
            <person name="Schmutz J."/>
            <person name="Yin T."/>
            <person name="Chalot M."/>
            <person name="Henrissat B."/>
            <person name="Kuees U."/>
            <person name="Lucas S."/>
            <person name="Van de Peer Y."/>
            <person name="Podila G.K."/>
            <person name="Polle A."/>
            <person name="Pukkila P.J."/>
            <person name="Richardson P.M."/>
            <person name="Rouze P."/>
            <person name="Sanders I.R."/>
            <person name="Stajich J.E."/>
            <person name="Tunlid A."/>
            <person name="Tuskan G."/>
            <person name="Grigoriev I.V."/>
        </authorList>
    </citation>
    <scope>NUCLEOTIDE SEQUENCE [LARGE SCALE GENOMIC DNA]</scope>
    <source>
        <strain evidence="2">S238N-H82 / ATCC MYA-4686</strain>
    </source>
</reference>
<dbReference type="KEGG" id="lbc:LACBIDRAFT_314602"/>
<keyword evidence="2" id="KW-1185">Reference proteome</keyword>
<dbReference type="GeneID" id="6084763"/>
<evidence type="ECO:0000313" key="2">
    <source>
        <dbReference type="Proteomes" id="UP000001194"/>
    </source>
</evidence>
<dbReference type="InParanoid" id="B0DYV9"/>
<sequence>MSRREFGGSLFNHELSLRHSLFVQICLRLEPAWRRNVTYPGQDHFVFPCQRSMVER</sequence>
<name>B0DYV9_LACBS</name>
<dbReference type="Proteomes" id="UP000001194">
    <property type="component" value="Unassembled WGS sequence"/>
</dbReference>
<proteinExistence type="predicted"/>
<organism evidence="2">
    <name type="scientific">Laccaria bicolor (strain S238N-H82 / ATCC MYA-4686)</name>
    <name type="common">Bicoloured deceiver</name>
    <name type="synonym">Laccaria laccata var. bicolor</name>
    <dbReference type="NCBI Taxonomy" id="486041"/>
    <lineage>
        <taxon>Eukaryota</taxon>
        <taxon>Fungi</taxon>
        <taxon>Dikarya</taxon>
        <taxon>Basidiomycota</taxon>
        <taxon>Agaricomycotina</taxon>
        <taxon>Agaricomycetes</taxon>
        <taxon>Agaricomycetidae</taxon>
        <taxon>Agaricales</taxon>
        <taxon>Agaricineae</taxon>
        <taxon>Hydnangiaceae</taxon>
        <taxon>Laccaria</taxon>
    </lineage>
</organism>
<evidence type="ECO:0000313" key="1">
    <source>
        <dbReference type="EMBL" id="EDR00236.1"/>
    </source>
</evidence>
<dbReference type="HOGENOM" id="CLU_3014590_0_0_1"/>
<dbReference type="EMBL" id="DS547152">
    <property type="protein sequence ID" value="EDR00236.1"/>
    <property type="molecule type" value="Genomic_DNA"/>
</dbReference>
<dbReference type="AlphaFoldDB" id="B0DYV9"/>
<dbReference type="RefSeq" id="XP_001889145.1">
    <property type="nucleotide sequence ID" value="XM_001889110.1"/>
</dbReference>